<organism evidence="1">
    <name type="scientific">marine sediment metagenome</name>
    <dbReference type="NCBI Taxonomy" id="412755"/>
    <lineage>
        <taxon>unclassified sequences</taxon>
        <taxon>metagenomes</taxon>
        <taxon>ecological metagenomes</taxon>
    </lineage>
</organism>
<sequence>MKNLHNILIKRRDYLYDCILMLSGGKDSVLALHDILSSIDLNILTISYDDGYLSTVAKENIDTISNYFRVDNLVIQHDIRDHVNMFVDSDLVKTVDLNTFIEVFQSIFWEKINRIAVLFGNIPIVTGNICYFSSEEYLPDQHKAAKIFIEKSGLCIPQIDTNFISYWVEESYFRTFEILKDMGWKSNLNLDTDTTSIKKLRERLNLRYPKETLDDFAEKHWDELTRPRFRK</sequence>
<dbReference type="EMBL" id="LAZR01043240">
    <property type="protein sequence ID" value="KKL07565.1"/>
    <property type="molecule type" value="Genomic_DNA"/>
</dbReference>
<gene>
    <name evidence="1" type="ORF">LCGC14_2584750</name>
</gene>
<proteinExistence type="predicted"/>
<evidence type="ECO:0008006" key="2">
    <source>
        <dbReference type="Google" id="ProtNLM"/>
    </source>
</evidence>
<protein>
    <recommendedName>
        <fullName evidence="2">Phosphoadenosine phosphosulphate reductase domain-containing protein</fullName>
    </recommendedName>
</protein>
<name>A0A0F9ADR5_9ZZZZ</name>
<reference evidence="1" key="1">
    <citation type="journal article" date="2015" name="Nature">
        <title>Complex archaea that bridge the gap between prokaryotes and eukaryotes.</title>
        <authorList>
            <person name="Spang A."/>
            <person name="Saw J.H."/>
            <person name="Jorgensen S.L."/>
            <person name="Zaremba-Niedzwiedzka K."/>
            <person name="Martijn J."/>
            <person name="Lind A.E."/>
            <person name="van Eijk R."/>
            <person name="Schleper C."/>
            <person name="Guy L."/>
            <person name="Ettema T.J."/>
        </authorList>
    </citation>
    <scope>NUCLEOTIDE SEQUENCE</scope>
</reference>
<comment type="caution">
    <text evidence="1">The sequence shown here is derived from an EMBL/GenBank/DDBJ whole genome shotgun (WGS) entry which is preliminary data.</text>
</comment>
<dbReference type="SUPFAM" id="SSF52402">
    <property type="entry name" value="Adenine nucleotide alpha hydrolases-like"/>
    <property type="match status" value="1"/>
</dbReference>
<evidence type="ECO:0000313" key="1">
    <source>
        <dbReference type="EMBL" id="KKL07565.1"/>
    </source>
</evidence>
<dbReference type="AlphaFoldDB" id="A0A0F9ADR5"/>
<accession>A0A0F9ADR5</accession>